<dbReference type="PRINTS" id="PR01036">
    <property type="entry name" value="TCRTETB"/>
</dbReference>
<comment type="subcellular location">
    <subcellularLocation>
        <location evidence="1">Membrane</location>
        <topology evidence="1">Multi-pass membrane protein</topology>
    </subcellularLocation>
</comment>
<feature type="transmembrane region" description="Helical" evidence="6">
    <location>
        <begin position="433"/>
        <end position="450"/>
    </location>
</feature>
<dbReference type="AlphaFoldDB" id="A0A319E0G1"/>
<dbReference type="FunFam" id="1.20.1720.10:FF:000009">
    <property type="entry name" value="MFS multidrug transporter"/>
    <property type="match status" value="1"/>
</dbReference>
<dbReference type="InterPro" id="IPR020846">
    <property type="entry name" value="MFS_dom"/>
</dbReference>
<evidence type="ECO:0000256" key="5">
    <source>
        <dbReference type="ARBA" id="ARBA00023136"/>
    </source>
</evidence>
<evidence type="ECO:0000256" key="1">
    <source>
        <dbReference type="ARBA" id="ARBA00004141"/>
    </source>
</evidence>
<evidence type="ECO:0000256" key="6">
    <source>
        <dbReference type="SAM" id="Phobius"/>
    </source>
</evidence>
<organism evidence="8 9">
    <name type="scientific">Aspergillus ellipticus CBS 707.79</name>
    <dbReference type="NCBI Taxonomy" id="1448320"/>
    <lineage>
        <taxon>Eukaryota</taxon>
        <taxon>Fungi</taxon>
        <taxon>Dikarya</taxon>
        <taxon>Ascomycota</taxon>
        <taxon>Pezizomycotina</taxon>
        <taxon>Eurotiomycetes</taxon>
        <taxon>Eurotiomycetidae</taxon>
        <taxon>Eurotiales</taxon>
        <taxon>Aspergillaceae</taxon>
        <taxon>Aspergillus</taxon>
        <taxon>Aspergillus subgen. Circumdati</taxon>
    </lineage>
</organism>
<feature type="transmembrane region" description="Helical" evidence="6">
    <location>
        <begin position="366"/>
        <end position="385"/>
    </location>
</feature>
<feature type="transmembrane region" description="Helical" evidence="6">
    <location>
        <begin position="191"/>
        <end position="210"/>
    </location>
</feature>
<sequence length="487" mass="52057">MAPSPSSQATEATEATPLLPATKPYSVFTTNQKRLIILTAALASSFSPLSANIYYPALNSIAADLRVTSAQINLTITTYMLCQGLAPTFMGSFADQAGRRPAYILCFAIYITGNIALALQHSYPALLILRAIQSSGSSGTVALSSAVAADVITSAERGTYMGLTSLGIILAPSLGPLLGGLLSQYLGWRSIFWFLALASGIVFLPLVLFFPETGRKIVGDGSIPPTGWNRSVLAWYRDPAPSPSPTPSEPEPEPRITLPNPLSTLRLLLHRPTGLILLANGIIFASYYAVTAGIPSQFHQIYHPNDLAIGLIFIPAGIGSLLGTTFNGLIVDWNYRRLKGQAGIPVDQPRKQDQEGFPIEQARLQVGGPMTILATLTILLYGPIIDTHPPLPLALALIFVICFTITAAYNILNVLIVDLHYSTPATAMAANNLVRCFLGAAATGLVHPMIQRWGNGVTYTAVAGAMGVGWVLLGVVYRFGLFWRGHT</sequence>
<evidence type="ECO:0000313" key="8">
    <source>
        <dbReference type="EMBL" id="PYH93968.1"/>
    </source>
</evidence>
<feature type="transmembrane region" description="Helical" evidence="6">
    <location>
        <begin position="35"/>
        <end position="55"/>
    </location>
</feature>
<dbReference type="EMBL" id="KZ825882">
    <property type="protein sequence ID" value="PYH93968.1"/>
    <property type="molecule type" value="Genomic_DNA"/>
</dbReference>
<feature type="domain" description="Major facilitator superfamily (MFS) profile" evidence="7">
    <location>
        <begin position="36"/>
        <end position="481"/>
    </location>
</feature>
<dbReference type="VEuPathDB" id="FungiDB:BO71DRAFT_326510"/>
<dbReference type="SUPFAM" id="SSF103473">
    <property type="entry name" value="MFS general substrate transporter"/>
    <property type="match status" value="1"/>
</dbReference>
<feature type="transmembrane region" description="Helical" evidence="6">
    <location>
        <begin position="275"/>
        <end position="295"/>
    </location>
</feature>
<gene>
    <name evidence="8" type="ORF">BO71DRAFT_326510</name>
</gene>
<keyword evidence="5 6" id="KW-0472">Membrane</keyword>
<reference evidence="8 9" key="1">
    <citation type="submission" date="2018-02" db="EMBL/GenBank/DDBJ databases">
        <title>The genomes of Aspergillus section Nigri reveals drivers in fungal speciation.</title>
        <authorList>
            <consortium name="DOE Joint Genome Institute"/>
            <person name="Vesth T.C."/>
            <person name="Nybo J."/>
            <person name="Theobald S."/>
            <person name="Brandl J."/>
            <person name="Frisvad J.C."/>
            <person name="Nielsen K.F."/>
            <person name="Lyhne E.K."/>
            <person name="Kogle M.E."/>
            <person name="Kuo A."/>
            <person name="Riley R."/>
            <person name="Clum A."/>
            <person name="Nolan M."/>
            <person name="Lipzen A."/>
            <person name="Salamov A."/>
            <person name="Henrissat B."/>
            <person name="Wiebenga A."/>
            <person name="De vries R.P."/>
            <person name="Grigoriev I.V."/>
            <person name="Mortensen U.H."/>
            <person name="Andersen M.R."/>
            <person name="Baker S.E."/>
        </authorList>
    </citation>
    <scope>NUCLEOTIDE SEQUENCE [LARGE SCALE GENOMIC DNA]</scope>
    <source>
        <strain evidence="8 9">CBS 707.79</strain>
    </source>
</reference>
<feature type="transmembrane region" description="Helical" evidence="6">
    <location>
        <begin position="102"/>
        <end position="121"/>
    </location>
</feature>
<keyword evidence="9" id="KW-1185">Reference proteome</keyword>
<dbReference type="GO" id="GO:0022857">
    <property type="term" value="F:transmembrane transporter activity"/>
    <property type="evidence" value="ECO:0007669"/>
    <property type="project" value="InterPro"/>
</dbReference>
<evidence type="ECO:0000256" key="4">
    <source>
        <dbReference type="ARBA" id="ARBA00022989"/>
    </source>
</evidence>
<evidence type="ECO:0000313" key="9">
    <source>
        <dbReference type="Proteomes" id="UP000247810"/>
    </source>
</evidence>
<keyword evidence="3 6" id="KW-0812">Transmembrane</keyword>
<dbReference type="Pfam" id="PF07690">
    <property type="entry name" value="MFS_1"/>
    <property type="match status" value="1"/>
</dbReference>
<keyword evidence="2" id="KW-0813">Transport</keyword>
<keyword evidence="4 6" id="KW-1133">Transmembrane helix</keyword>
<dbReference type="STRING" id="1448320.A0A319E0G1"/>
<dbReference type="PANTHER" id="PTHR23502">
    <property type="entry name" value="MAJOR FACILITATOR SUPERFAMILY"/>
    <property type="match status" value="1"/>
</dbReference>
<evidence type="ECO:0000256" key="3">
    <source>
        <dbReference type="ARBA" id="ARBA00022692"/>
    </source>
</evidence>
<proteinExistence type="predicted"/>
<feature type="transmembrane region" description="Helical" evidence="6">
    <location>
        <begin position="391"/>
        <end position="412"/>
    </location>
</feature>
<evidence type="ECO:0000256" key="2">
    <source>
        <dbReference type="ARBA" id="ARBA00022448"/>
    </source>
</evidence>
<feature type="transmembrane region" description="Helical" evidence="6">
    <location>
        <begin position="160"/>
        <end position="179"/>
    </location>
</feature>
<name>A0A319E0G1_9EURO</name>
<dbReference type="InterPro" id="IPR011701">
    <property type="entry name" value="MFS"/>
</dbReference>
<feature type="transmembrane region" description="Helical" evidence="6">
    <location>
        <begin position="456"/>
        <end position="477"/>
    </location>
</feature>
<protein>
    <submittedName>
        <fullName evidence="8">Putative MFS efflux transporter</fullName>
    </submittedName>
</protein>
<dbReference type="GO" id="GO:0005886">
    <property type="term" value="C:plasma membrane"/>
    <property type="evidence" value="ECO:0007669"/>
    <property type="project" value="TreeGrafter"/>
</dbReference>
<accession>A0A319E0G1</accession>
<dbReference type="InterPro" id="IPR036259">
    <property type="entry name" value="MFS_trans_sf"/>
</dbReference>
<evidence type="ECO:0000259" key="7">
    <source>
        <dbReference type="PROSITE" id="PS50850"/>
    </source>
</evidence>
<feature type="transmembrane region" description="Helical" evidence="6">
    <location>
        <begin position="307"/>
        <end position="331"/>
    </location>
</feature>
<dbReference type="PANTHER" id="PTHR23502:SF144">
    <property type="entry name" value="MAJOR FACILITATOR SUPERFAMILY (MFS) PROFILE DOMAIN-CONTAINING PROTEIN"/>
    <property type="match status" value="1"/>
</dbReference>
<dbReference type="PROSITE" id="PS50850">
    <property type="entry name" value="MFS"/>
    <property type="match status" value="1"/>
</dbReference>
<dbReference type="Gene3D" id="1.20.1250.20">
    <property type="entry name" value="MFS general substrate transporter like domains"/>
    <property type="match status" value="1"/>
</dbReference>
<feature type="transmembrane region" description="Helical" evidence="6">
    <location>
        <begin position="127"/>
        <end position="148"/>
    </location>
</feature>
<dbReference type="Proteomes" id="UP000247810">
    <property type="component" value="Unassembled WGS sequence"/>
</dbReference>
<feature type="transmembrane region" description="Helical" evidence="6">
    <location>
        <begin position="70"/>
        <end position="90"/>
    </location>
</feature>
<dbReference type="OrthoDB" id="435022at2759"/>